<dbReference type="EMBL" id="CP108110">
    <property type="protein sequence ID" value="WUQ88095.1"/>
    <property type="molecule type" value="Genomic_DNA"/>
</dbReference>
<gene>
    <name evidence="4" type="ORF">OHA16_36980</name>
</gene>
<feature type="chain" id="PRO_5046960453" evidence="2">
    <location>
        <begin position="40"/>
        <end position="453"/>
    </location>
</feature>
<dbReference type="Gene3D" id="3.40.710.10">
    <property type="entry name" value="DD-peptidase/beta-lactamase superfamily"/>
    <property type="match status" value="1"/>
</dbReference>
<protein>
    <submittedName>
        <fullName evidence="4">Beta-lactamase family protein</fullName>
    </submittedName>
</protein>
<evidence type="ECO:0000256" key="2">
    <source>
        <dbReference type="SAM" id="SignalP"/>
    </source>
</evidence>
<feature type="signal peptide" evidence="2">
    <location>
        <begin position="1"/>
        <end position="39"/>
    </location>
</feature>
<name>A0ABZ1UCN5_9ACTN</name>
<evidence type="ECO:0000313" key="4">
    <source>
        <dbReference type="EMBL" id="WUQ88095.1"/>
    </source>
</evidence>
<accession>A0ABZ1UCN5</accession>
<dbReference type="Proteomes" id="UP001432222">
    <property type="component" value="Chromosome"/>
</dbReference>
<feature type="domain" description="Beta-lactamase-related" evidence="3">
    <location>
        <begin position="66"/>
        <end position="386"/>
    </location>
</feature>
<keyword evidence="2" id="KW-0732">Signal</keyword>
<dbReference type="PANTHER" id="PTHR46825">
    <property type="entry name" value="D-ALANYL-D-ALANINE-CARBOXYPEPTIDASE/ENDOPEPTIDASE AMPH"/>
    <property type="match status" value="1"/>
</dbReference>
<organism evidence="4 5">
    <name type="scientific">Kitasatospora purpeofusca</name>
    <dbReference type="NCBI Taxonomy" id="67352"/>
    <lineage>
        <taxon>Bacteria</taxon>
        <taxon>Bacillati</taxon>
        <taxon>Actinomycetota</taxon>
        <taxon>Actinomycetes</taxon>
        <taxon>Kitasatosporales</taxon>
        <taxon>Streptomycetaceae</taxon>
        <taxon>Kitasatospora</taxon>
    </lineage>
</organism>
<dbReference type="SUPFAM" id="SSF56601">
    <property type="entry name" value="beta-lactamase/transpeptidase-like"/>
    <property type="match status" value="1"/>
</dbReference>
<evidence type="ECO:0000313" key="5">
    <source>
        <dbReference type="Proteomes" id="UP001432222"/>
    </source>
</evidence>
<dbReference type="RefSeq" id="WP_328958646.1">
    <property type="nucleotide sequence ID" value="NZ_CP108110.1"/>
</dbReference>
<dbReference type="InterPro" id="IPR001466">
    <property type="entry name" value="Beta-lactam-related"/>
</dbReference>
<reference evidence="4" key="1">
    <citation type="submission" date="2022-10" db="EMBL/GenBank/DDBJ databases">
        <title>The complete genomes of actinobacterial strains from the NBC collection.</title>
        <authorList>
            <person name="Joergensen T.S."/>
            <person name="Alvarez Arevalo M."/>
            <person name="Sterndorff E.B."/>
            <person name="Faurdal D."/>
            <person name="Vuksanovic O."/>
            <person name="Mourched A.-S."/>
            <person name="Charusanti P."/>
            <person name="Shaw S."/>
            <person name="Blin K."/>
            <person name="Weber T."/>
        </authorList>
    </citation>
    <scope>NUCLEOTIDE SEQUENCE</scope>
    <source>
        <strain evidence="4">NBC_00222</strain>
    </source>
</reference>
<sequence length="453" mass="47270">MTIVQLRTEYRRGRLGARLAAVALAGATVFALAPTAAVAAGAAGGSAGGAGGSAERRPRVDGQQELRDLVERGGTTAALAEIRGVGRSPWRGAAGVADLATGRPAEADGRFRIGSVTKVFVSTVLLQLVGEGRLRLDDPVERHLPGVVPNGAAITVRQLLNHTSGLFNYTEDTRFLVTNEAELEDYAHGTWRYRDYRPEQLAAVSAEHPPYFAPGQGWHYSNTNYVLAGMIVRKVTGHAWQQEVERRIVRPLHLADTVFPGSGTGFGGPHAHVYLDLPAGPADITRLNPSVVDAAGNGISTTTDLDRFHAALFGGKLLRPAEMAALTDTVPSTVPDMGYGLGVFRLDLGPGCEAAWGHDGSLPGWGTLLLGSRDGKRQFALSYNPFVGRDGSAAEEPVGSLVAKTLCAPGTGAGAPEAAAPVPQPAPRALPSTGPDLPLPGPGLPPPGLVTRS</sequence>
<feature type="compositionally biased region" description="Pro residues" evidence="1">
    <location>
        <begin position="437"/>
        <end position="453"/>
    </location>
</feature>
<dbReference type="InterPro" id="IPR050491">
    <property type="entry name" value="AmpC-like"/>
</dbReference>
<evidence type="ECO:0000256" key="1">
    <source>
        <dbReference type="SAM" id="MobiDB-lite"/>
    </source>
</evidence>
<feature type="region of interest" description="Disordered" evidence="1">
    <location>
        <begin position="410"/>
        <end position="453"/>
    </location>
</feature>
<proteinExistence type="predicted"/>
<evidence type="ECO:0000259" key="3">
    <source>
        <dbReference type="Pfam" id="PF00144"/>
    </source>
</evidence>
<dbReference type="Pfam" id="PF00144">
    <property type="entry name" value="Beta-lactamase"/>
    <property type="match status" value="1"/>
</dbReference>
<dbReference type="InterPro" id="IPR012338">
    <property type="entry name" value="Beta-lactam/transpept-like"/>
</dbReference>
<keyword evidence="5" id="KW-1185">Reference proteome</keyword>
<dbReference type="PANTHER" id="PTHR46825:SF7">
    <property type="entry name" value="D-ALANYL-D-ALANINE CARBOXYPEPTIDASE"/>
    <property type="match status" value="1"/>
</dbReference>
<feature type="compositionally biased region" description="Low complexity" evidence="1">
    <location>
        <begin position="410"/>
        <end position="421"/>
    </location>
</feature>